<dbReference type="EMBL" id="ML996711">
    <property type="protein sequence ID" value="KAF2395759.1"/>
    <property type="molecule type" value="Genomic_DNA"/>
</dbReference>
<reference evidence="2" key="1">
    <citation type="journal article" date="2020" name="Stud. Mycol.">
        <title>101 Dothideomycetes genomes: a test case for predicting lifestyles and emergence of pathogens.</title>
        <authorList>
            <person name="Haridas S."/>
            <person name="Albert R."/>
            <person name="Binder M."/>
            <person name="Bloem J."/>
            <person name="Labutti K."/>
            <person name="Salamov A."/>
            <person name="Andreopoulos B."/>
            <person name="Baker S."/>
            <person name="Barry K."/>
            <person name="Bills G."/>
            <person name="Bluhm B."/>
            <person name="Cannon C."/>
            <person name="Castanera R."/>
            <person name="Culley D."/>
            <person name="Daum C."/>
            <person name="Ezra D."/>
            <person name="Gonzalez J."/>
            <person name="Henrissat B."/>
            <person name="Kuo A."/>
            <person name="Liang C."/>
            <person name="Lipzen A."/>
            <person name="Lutzoni F."/>
            <person name="Magnuson J."/>
            <person name="Mondo S."/>
            <person name="Nolan M."/>
            <person name="Ohm R."/>
            <person name="Pangilinan J."/>
            <person name="Park H.-J."/>
            <person name="Ramirez L."/>
            <person name="Alfaro M."/>
            <person name="Sun H."/>
            <person name="Tritt A."/>
            <person name="Yoshinaga Y."/>
            <person name="Zwiers L.-H."/>
            <person name="Turgeon B."/>
            <person name="Goodwin S."/>
            <person name="Spatafora J."/>
            <person name="Crous P."/>
            <person name="Grigoriev I."/>
        </authorList>
    </citation>
    <scope>NUCLEOTIDE SEQUENCE</scope>
    <source>
        <strain evidence="2">CBS 262.69</strain>
    </source>
</reference>
<evidence type="ECO:0000313" key="2">
    <source>
        <dbReference type="EMBL" id="KAF2395759.1"/>
    </source>
</evidence>
<sequence length="181" mass="18563">MPPSKAPRVSGVGSSAAGTTTGHQASEPEDSPAPVSGKKGVKEGAKGRRAGAAGAGGSGLREAVLSSTIGEGRGGAGLDFSTATPALLHKYRAAHKLPAPSAYTNPLGHAILGMGIGRFSPTVAGRGRGKRRVPREELAQVVRKHVRDAAVSENEAVVQMCYVARFKDKAFRLKFPAGKGK</sequence>
<dbReference type="OrthoDB" id="510958at2759"/>
<evidence type="ECO:0000256" key="1">
    <source>
        <dbReference type="SAM" id="MobiDB-lite"/>
    </source>
</evidence>
<accession>A0A6G1HIS0</accession>
<protein>
    <recommendedName>
        <fullName evidence="4">Histone deacetylase complex subunit SAP30 Sin3 binding domain-containing protein</fullName>
    </recommendedName>
</protein>
<dbReference type="AlphaFoldDB" id="A0A6G1HIS0"/>
<evidence type="ECO:0000313" key="3">
    <source>
        <dbReference type="Proteomes" id="UP000799640"/>
    </source>
</evidence>
<keyword evidence="3" id="KW-1185">Reference proteome</keyword>
<feature type="compositionally biased region" description="Low complexity" evidence="1">
    <location>
        <begin position="9"/>
        <end position="22"/>
    </location>
</feature>
<name>A0A6G1HIS0_9PEZI</name>
<feature type="region of interest" description="Disordered" evidence="1">
    <location>
        <begin position="1"/>
        <end position="59"/>
    </location>
</feature>
<dbReference type="Proteomes" id="UP000799640">
    <property type="component" value="Unassembled WGS sequence"/>
</dbReference>
<evidence type="ECO:0008006" key="4">
    <source>
        <dbReference type="Google" id="ProtNLM"/>
    </source>
</evidence>
<proteinExistence type="predicted"/>
<organism evidence="2 3">
    <name type="scientific">Trichodelitschia bisporula</name>
    <dbReference type="NCBI Taxonomy" id="703511"/>
    <lineage>
        <taxon>Eukaryota</taxon>
        <taxon>Fungi</taxon>
        <taxon>Dikarya</taxon>
        <taxon>Ascomycota</taxon>
        <taxon>Pezizomycotina</taxon>
        <taxon>Dothideomycetes</taxon>
        <taxon>Dothideomycetes incertae sedis</taxon>
        <taxon>Phaeotrichales</taxon>
        <taxon>Phaeotrichaceae</taxon>
        <taxon>Trichodelitschia</taxon>
    </lineage>
</organism>
<gene>
    <name evidence="2" type="ORF">EJ06DRAFT_560452</name>
</gene>